<evidence type="ECO:0000256" key="7">
    <source>
        <dbReference type="ARBA" id="ARBA00023125"/>
    </source>
</evidence>
<dbReference type="InterPro" id="IPR001628">
    <property type="entry name" value="Znf_hrmn_rcpt"/>
</dbReference>
<evidence type="ECO:0000256" key="11">
    <source>
        <dbReference type="RuleBase" id="RU004334"/>
    </source>
</evidence>
<comment type="similarity">
    <text evidence="2 11">Belongs to the nuclear hormone receptor family.</text>
</comment>
<dbReference type="STRING" id="6248.A0A0K0EJJ7"/>
<dbReference type="PROSITE" id="PS51030">
    <property type="entry name" value="NUCLEAR_REC_DBD_2"/>
    <property type="match status" value="1"/>
</dbReference>
<keyword evidence="8 11" id="KW-0804">Transcription</keyword>
<dbReference type="FunFam" id="3.30.50.10:FF:000030">
    <property type="entry name" value="Nuclear Hormone Receptor family"/>
    <property type="match status" value="1"/>
</dbReference>
<evidence type="ECO:0000259" key="12">
    <source>
        <dbReference type="PROSITE" id="PS51030"/>
    </source>
</evidence>
<evidence type="ECO:0000256" key="6">
    <source>
        <dbReference type="ARBA" id="ARBA00023015"/>
    </source>
</evidence>
<comment type="subcellular location">
    <subcellularLocation>
        <location evidence="1 11">Nucleus</location>
    </subcellularLocation>
</comment>
<dbReference type="WBParaSite" id="TCONS_00007759.p1">
    <property type="protein sequence ID" value="TCONS_00007759.p1"/>
    <property type="gene ID" value="XLOC_005793"/>
</dbReference>
<keyword evidence="10 11" id="KW-0539">Nucleus</keyword>
<evidence type="ECO:0000256" key="9">
    <source>
        <dbReference type="ARBA" id="ARBA00023170"/>
    </source>
</evidence>
<keyword evidence="4 11" id="KW-0863">Zinc-finger</keyword>
<dbReference type="GO" id="GO:0005634">
    <property type="term" value="C:nucleus"/>
    <property type="evidence" value="ECO:0007669"/>
    <property type="project" value="UniProtKB-SubCell"/>
</dbReference>
<dbReference type="PRINTS" id="PR00047">
    <property type="entry name" value="STROIDFINGER"/>
</dbReference>
<dbReference type="InterPro" id="IPR013088">
    <property type="entry name" value="Znf_NHR/GATA"/>
</dbReference>
<evidence type="ECO:0000256" key="4">
    <source>
        <dbReference type="ARBA" id="ARBA00022771"/>
    </source>
</evidence>
<dbReference type="Gene3D" id="1.10.565.10">
    <property type="entry name" value="Retinoid X Receptor"/>
    <property type="match status" value="1"/>
</dbReference>
<dbReference type="PANTHER" id="PTHR24083">
    <property type="entry name" value="NUCLEAR HORMONE RECEPTOR"/>
    <property type="match status" value="1"/>
</dbReference>
<feature type="domain" description="NR LBD" evidence="13">
    <location>
        <begin position="205"/>
        <end position="424"/>
    </location>
</feature>
<dbReference type="Pfam" id="PF00104">
    <property type="entry name" value="Hormone_recep"/>
    <property type="match status" value="1"/>
</dbReference>
<evidence type="ECO:0000259" key="13">
    <source>
        <dbReference type="PROSITE" id="PS51843"/>
    </source>
</evidence>
<keyword evidence="14" id="KW-1185">Reference proteome</keyword>
<evidence type="ECO:0000256" key="2">
    <source>
        <dbReference type="ARBA" id="ARBA00005993"/>
    </source>
</evidence>
<organism evidence="15">
    <name type="scientific">Strongyloides stercoralis</name>
    <name type="common">Threadworm</name>
    <dbReference type="NCBI Taxonomy" id="6248"/>
    <lineage>
        <taxon>Eukaryota</taxon>
        <taxon>Metazoa</taxon>
        <taxon>Ecdysozoa</taxon>
        <taxon>Nematoda</taxon>
        <taxon>Chromadorea</taxon>
        <taxon>Rhabditida</taxon>
        <taxon>Tylenchina</taxon>
        <taxon>Panagrolaimomorpha</taxon>
        <taxon>Strongyloidoidea</taxon>
        <taxon>Strongyloididae</taxon>
        <taxon>Strongyloides</taxon>
    </lineage>
</organism>
<keyword evidence="7 11" id="KW-0238">DNA-binding</keyword>
<dbReference type="PROSITE" id="PS00031">
    <property type="entry name" value="NUCLEAR_REC_DBD_1"/>
    <property type="match status" value="1"/>
</dbReference>
<dbReference type="SUPFAM" id="SSF57716">
    <property type="entry name" value="Glucocorticoid receptor-like (DNA-binding domain)"/>
    <property type="match status" value="1"/>
</dbReference>
<dbReference type="SUPFAM" id="SSF48508">
    <property type="entry name" value="Nuclear receptor ligand-binding domain"/>
    <property type="match status" value="1"/>
</dbReference>
<dbReference type="WBParaSite" id="SSTP_0000964300.1">
    <property type="protein sequence ID" value="SSTP_0000964300.1"/>
    <property type="gene ID" value="SSTP_0000964300"/>
</dbReference>
<keyword evidence="6 11" id="KW-0805">Transcription regulation</keyword>
<sequence length="432" mass="51179">MSLSQLSKKENTSEKNVIIPTNCVICGKSASCYHYDVISCNGCKTFFRRSVIADKNYICKFDNNCVIERRINCKKCRFDKCLSSGMNPRAIQFPSNMTKEEIFDLLEKYTKNKEFDKNYQDNNKNNHTLCPYLMSYNHKISEFQTMISNCLNDLTYIEYKFKLLRESNFKGSELFKYDLNNYLMQYSKLGDAEKYLPPTNWPIPMSEPKEKHILDSTREDFIYKKHMHLKHHKPWFQLDEYLVVDYIKTLHFFQKIPHSDQIAIIKNIGPSLYIAGVAYYSFIKNKKSVYFPDGFEPLKIHKKYYPIEEEVFHKSVRSFYRVNFKNEEFCLFKTIIICSCVLDGISESSKRILENQKNFYSNILLKYLQNELGTIEGVKRYMEIVMFIETIFILAEKFKELGLLIDIAHSKINDLLKKKPRSLFIIKQKNDC</sequence>
<dbReference type="SMART" id="SM00399">
    <property type="entry name" value="ZnF_C4"/>
    <property type="match status" value="1"/>
</dbReference>
<evidence type="ECO:0000256" key="8">
    <source>
        <dbReference type="ARBA" id="ARBA00023163"/>
    </source>
</evidence>
<dbReference type="GO" id="GO:0008270">
    <property type="term" value="F:zinc ion binding"/>
    <property type="evidence" value="ECO:0007669"/>
    <property type="project" value="UniProtKB-KW"/>
</dbReference>
<dbReference type="InterPro" id="IPR035500">
    <property type="entry name" value="NHR-like_dom_sf"/>
</dbReference>
<evidence type="ECO:0000313" key="16">
    <source>
        <dbReference type="WBParaSite" id="TCONS_00007759.p1"/>
    </source>
</evidence>
<keyword evidence="3 11" id="KW-0479">Metal-binding</keyword>
<evidence type="ECO:0000313" key="15">
    <source>
        <dbReference type="WBParaSite" id="SSTP_0000964300.1"/>
    </source>
</evidence>
<dbReference type="Gene3D" id="3.30.50.10">
    <property type="entry name" value="Erythroid Transcription Factor GATA-1, subunit A"/>
    <property type="match status" value="1"/>
</dbReference>
<dbReference type="CDD" id="cd06916">
    <property type="entry name" value="NR_DBD_like"/>
    <property type="match status" value="1"/>
</dbReference>
<dbReference type="InterPro" id="IPR050274">
    <property type="entry name" value="Nuclear_hormone_rcpt_NR2"/>
</dbReference>
<dbReference type="Proteomes" id="UP000035681">
    <property type="component" value="Unplaced"/>
</dbReference>
<accession>A0A0K0EJJ7</accession>
<proteinExistence type="inferred from homology"/>
<dbReference type="AlphaFoldDB" id="A0A0K0EJJ7"/>
<dbReference type="SMART" id="SM00430">
    <property type="entry name" value="HOLI"/>
    <property type="match status" value="1"/>
</dbReference>
<dbReference type="InterPro" id="IPR000536">
    <property type="entry name" value="Nucl_hrmn_rcpt_lig-bd"/>
</dbReference>
<dbReference type="PROSITE" id="PS51843">
    <property type="entry name" value="NR_LBD"/>
    <property type="match status" value="1"/>
</dbReference>
<dbReference type="GO" id="GO:0003700">
    <property type="term" value="F:DNA-binding transcription factor activity"/>
    <property type="evidence" value="ECO:0007669"/>
    <property type="project" value="InterPro"/>
</dbReference>
<evidence type="ECO:0000256" key="10">
    <source>
        <dbReference type="ARBA" id="ARBA00023242"/>
    </source>
</evidence>
<dbReference type="GO" id="GO:0043565">
    <property type="term" value="F:sequence-specific DNA binding"/>
    <property type="evidence" value="ECO:0007669"/>
    <property type="project" value="InterPro"/>
</dbReference>
<keyword evidence="5 11" id="KW-0862">Zinc</keyword>
<evidence type="ECO:0000256" key="5">
    <source>
        <dbReference type="ARBA" id="ARBA00022833"/>
    </source>
</evidence>
<evidence type="ECO:0000256" key="1">
    <source>
        <dbReference type="ARBA" id="ARBA00004123"/>
    </source>
</evidence>
<dbReference type="Pfam" id="PF00105">
    <property type="entry name" value="zf-C4"/>
    <property type="match status" value="1"/>
</dbReference>
<name>A0A0K0EJJ7_STRER</name>
<evidence type="ECO:0000313" key="14">
    <source>
        <dbReference type="Proteomes" id="UP000035681"/>
    </source>
</evidence>
<keyword evidence="9 11" id="KW-0675">Receptor</keyword>
<reference evidence="15" key="1">
    <citation type="submission" date="2015-08" db="UniProtKB">
        <authorList>
            <consortium name="WormBaseParasite"/>
        </authorList>
    </citation>
    <scope>IDENTIFICATION</scope>
</reference>
<evidence type="ECO:0000256" key="3">
    <source>
        <dbReference type="ARBA" id="ARBA00022723"/>
    </source>
</evidence>
<protein>
    <submittedName>
        <fullName evidence="15 16">Nuclear receptor</fullName>
    </submittedName>
</protein>
<feature type="domain" description="Nuclear receptor" evidence="12">
    <location>
        <begin position="20"/>
        <end position="93"/>
    </location>
</feature>